<dbReference type="RefSeq" id="WP_223408929.1">
    <property type="nucleotide sequence ID" value="NZ_JAGSHT010000018.1"/>
</dbReference>
<dbReference type="Gene3D" id="3.40.50.80">
    <property type="entry name" value="Nucleotide-binding domain of ferredoxin-NADP reductase (FNR) module"/>
    <property type="match status" value="1"/>
</dbReference>
<evidence type="ECO:0000313" key="3">
    <source>
        <dbReference type="Proteomes" id="UP000826651"/>
    </source>
</evidence>
<name>A0ABS7SD51_9MICO</name>
<dbReference type="Pfam" id="PF08021">
    <property type="entry name" value="FAD_binding_9"/>
    <property type="match status" value="1"/>
</dbReference>
<sequence>MSQPEPSRRGASAIRAEVVSAENVTPHMRRVVLSGLGGQPLPIEFSGLTDAYVKLVLPRPGSGVSEPFDLDELKGTLPAEQWPVLRTYTIRAWDAQTGRMTLDFVVHGDEGIAGPWSVLVEPGDQVQFRGPGGGYAPDPTADWHLLMGDESALPAIAAALEAMPTDVPVRAFIEVSDPAEEQPLLTAAQAQVRWIHRETSPRPPGVELVEAVRELEFLPGRVQAFVHGDADVVREIRSHLRFERRLPAEGLSISGYWRRGLDDEGWRAAKREWKAAVDAEEAAHA</sequence>
<dbReference type="InterPro" id="IPR007037">
    <property type="entry name" value="SIP_rossman_dom"/>
</dbReference>
<dbReference type="EMBL" id="JAGSHT010000018">
    <property type="protein sequence ID" value="MBZ2198285.1"/>
    <property type="molecule type" value="Genomic_DNA"/>
</dbReference>
<dbReference type="PANTHER" id="PTHR30157">
    <property type="entry name" value="FERRIC REDUCTASE, NADPH-DEPENDENT"/>
    <property type="match status" value="1"/>
</dbReference>
<dbReference type="InterPro" id="IPR013113">
    <property type="entry name" value="SIP_FAD-bd"/>
</dbReference>
<feature type="domain" description="FAD-binding FR-type" evidence="1">
    <location>
        <begin position="11"/>
        <end position="138"/>
    </location>
</feature>
<accession>A0ABS7SD51</accession>
<evidence type="ECO:0000259" key="1">
    <source>
        <dbReference type="PROSITE" id="PS51384"/>
    </source>
</evidence>
<dbReference type="InterPro" id="IPR017938">
    <property type="entry name" value="Riboflavin_synthase-like_b-brl"/>
</dbReference>
<dbReference type="InterPro" id="IPR039261">
    <property type="entry name" value="FNR_nucleotide-bd"/>
</dbReference>
<comment type="caution">
    <text evidence="2">The sequence shown here is derived from an EMBL/GenBank/DDBJ whole genome shotgun (WGS) entry which is preliminary data.</text>
</comment>
<dbReference type="Gene3D" id="2.40.30.10">
    <property type="entry name" value="Translation factors"/>
    <property type="match status" value="1"/>
</dbReference>
<keyword evidence="3" id="KW-1185">Reference proteome</keyword>
<dbReference type="SUPFAM" id="SSF63380">
    <property type="entry name" value="Riboflavin synthase domain-like"/>
    <property type="match status" value="1"/>
</dbReference>
<reference evidence="2 3" key="1">
    <citation type="submission" date="2021-04" db="EMBL/GenBank/DDBJ databases">
        <title>Ruania sp. nov., isolated from sandy soil of mangrove forest.</title>
        <authorList>
            <person name="Ge X."/>
            <person name="Huang R."/>
            <person name="Liu W."/>
        </authorList>
    </citation>
    <scope>NUCLEOTIDE SEQUENCE [LARGE SCALE GENOMIC DNA]</scope>
    <source>
        <strain evidence="2 3">N2-46</strain>
    </source>
</reference>
<dbReference type="PANTHER" id="PTHR30157:SF0">
    <property type="entry name" value="NADPH-DEPENDENT FERRIC-CHELATE REDUCTASE"/>
    <property type="match status" value="1"/>
</dbReference>
<organism evidence="2 3">
    <name type="scientific">Occultella gossypii</name>
    <dbReference type="NCBI Taxonomy" id="2800820"/>
    <lineage>
        <taxon>Bacteria</taxon>
        <taxon>Bacillati</taxon>
        <taxon>Actinomycetota</taxon>
        <taxon>Actinomycetes</taxon>
        <taxon>Micrococcales</taxon>
        <taxon>Ruaniaceae</taxon>
        <taxon>Occultella</taxon>
    </lineage>
</organism>
<dbReference type="PROSITE" id="PS51384">
    <property type="entry name" value="FAD_FR"/>
    <property type="match status" value="1"/>
</dbReference>
<dbReference type="InterPro" id="IPR039374">
    <property type="entry name" value="SIP_fam"/>
</dbReference>
<dbReference type="Pfam" id="PF04954">
    <property type="entry name" value="SIP"/>
    <property type="match status" value="1"/>
</dbReference>
<dbReference type="CDD" id="cd06193">
    <property type="entry name" value="siderophore_interacting"/>
    <property type="match status" value="1"/>
</dbReference>
<proteinExistence type="predicted"/>
<dbReference type="InterPro" id="IPR017927">
    <property type="entry name" value="FAD-bd_FR_type"/>
</dbReference>
<dbReference type="Proteomes" id="UP000826651">
    <property type="component" value="Unassembled WGS sequence"/>
</dbReference>
<evidence type="ECO:0000313" key="2">
    <source>
        <dbReference type="EMBL" id="MBZ2198285.1"/>
    </source>
</evidence>
<gene>
    <name evidence="2" type="ORF">KCQ71_19195</name>
</gene>
<protein>
    <submittedName>
        <fullName evidence="2">Siderophore-interacting protein</fullName>
    </submittedName>
</protein>